<gene>
    <name evidence="4" type="ORF">BAURA86_00557</name>
</gene>
<name>A0A2H1IF23_BREAU</name>
<proteinExistence type="predicted"/>
<dbReference type="Gene3D" id="3.40.630.30">
    <property type="match status" value="1"/>
</dbReference>
<dbReference type="PANTHER" id="PTHR43877">
    <property type="entry name" value="AMINOALKYLPHOSPHONATE N-ACETYLTRANSFERASE-RELATED-RELATED"/>
    <property type="match status" value="1"/>
</dbReference>
<reference evidence="4 5" key="1">
    <citation type="submission" date="2017-03" db="EMBL/GenBank/DDBJ databases">
        <authorList>
            <person name="Afonso C.L."/>
            <person name="Miller P.J."/>
            <person name="Scott M.A."/>
            <person name="Spackman E."/>
            <person name="Goraichik I."/>
            <person name="Dimitrov K.M."/>
            <person name="Suarez D.L."/>
            <person name="Swayne D.E."/>
        </authorList>
    </citation>
    <scope>NUCLEOTIDE SEQUENCE [LARGE SCALE GENOMIC DNA]</scope>
    <source>
        <strain evidence="5">8(6)</strain>
    </source>
</reference>
<protein>
    <submittedName>
        <fullName evidence="4">Acetyltransferase (GNAT) family protein</fullName>
    </submittedName>
</protein>
<dbReference type="RefSeq" id="WP_308298010.1">
    <property type="nucleotide sequence ID" value="NZ_FXZI01000001.1"/>
</dbReference>
<evidence type="ECO:0000256" key="2">
    <source>
        <dbReference type="ARBA" id="ARBA00023315"/>
    </source>
</evidence>
<dbReference type="InterPro" id="IPR050832">
    <property type="entry name" value="Bact_Acetyltransf"/>
</dbReference>
<dbReference type="PROSITE" id="PS51186">
    <property type="entry name" value="GNAT"/>
    <property type="match status" value="1"/>
</dbReference>
<evidence type="ECO:0000256" key="1">
    <source>
        <dbReference type="ARBA" id="ARBA00022679"/>
    </source>
</evidence>
<sequence>MRYIASMETVTVGLGFVGSERGRIAALYWEAFGRKLRPGFTNEAIGQAAVKSGLRSDRMFVARRGATVLGICGFCDIDAGAVDLTWSSLRQTLSISASLRAGISLVALARVPRAESLVLDGLCVDSAARGLGVGTALLNAATNYALQDGKQSISLSVIDNNPRARALYERLGFTSVDGGSLGLLSAVYGFASYTTMELEVNK</sequence>
<evidence type="ECO:0000313" key="5">
    <source>
        <dbReference type="Proteomes" id="UP000234300"/>
    </source>
</evidence>
<feature type="domain" description="N-acetyltransferase" evidence="3">
    <location>
        <begin position="7"/>
        <end position="194"/>
    </location>
</feature>
<dbReference type="AlphaFoldDB" id="A0A2H1IF23"/>
<accession>A0A2H1IF23</accession>
<dbReference type="EMBL" id="FXZI01000001">
    <property type="protein sequence ID" value="SMX73602.1"/>
    <property type="molecule type" value="Genomic_DNA"/>
</dbReference>
<dbReference type="SUPFAM" id="SSF55729">
    <property type="entry name" value="Acyl-CoA N-acyltransferases (Nat)"/>
    <property type="match status" value="1"/>
</dbReference>
<evidence type="ECO:0000259" key="3">
    <source>
        <dbReference type="PROSITE" id="PS51186"/>
    </source>
</evidence>
<evidence type="ECO:0000313" key="4">
    <source>
        <dbReference type="EMBL" id="SMX73602.1"/>
    </source>
</evidence>
<keyword evidence="2" id="KW-0012">Acyltransferase</keyword>
<dbReference type="Proteomes" id="UP000234300">
    <property type="component" value="Unassembled WGS sequence"/>
</dbReference>
<organism evidence="4 5">
    <name type="scientific">Brevibacterium aurantiacum</name>
    <dbReference type="NCBI Taxonomy" id="273384"/>
    <lineage>
        <taxon>Bacteria</taxon>
        <taxon>Bacillati</taxon>
        <taxon>Actinomycetota</taxon>
        <taxon>Actinomycetes</taxon>
        <taxon>Micrococcales</taxon>
        <taxon>Brevibacteriaceae</taxon>
        <taxon>Brevibacterium</taxon>
    </lineage>
</organism>
<dbReference type="InterPro" id="IPR000182">
    <property type="entry name" value="GNAT_dom"/>
</dbReference>
<dbReference type="CDD" id="cd04301">
    <property type="entry name" value="NAT_SF"/>
    <property type="match status" value="1"/>
</dbReference>
<dbReference type="InterPro" id="IPR016181">
    <property type="entry name" value="Acyl_CoA_acyltransferase"/>
</dbReference>
<dbReference type="GO" id="GO:0016747">
    <property type="term" value="F:acyltransferase activity, transferring groups other than amino-acyl groups"/>
    <property type="evidence" value="ECO:0007669"/>
    <property type="project" value="InterPro"/>
</dbReference>
<dbReference type="Pfam" id="PF00583">
    <property type="entry name" value="Acetyltransf_1"/>
    <property type="match status" value="1"/>
</dbReference>
<keyword evidence="1 4" id="KW-0808">Transferase</keyword>